<evidence type="ECO:0000256" key="1">
    <source>
        <dbReference type="ARBA" id="ARBA00006611"/>
    </source>
</evidence>
<reference evidence="5 6" key="1">
    <citation type="journal article" date="2015" name="Genome Announc.">
        <title>Expanding the biotechnology potential of lactobacilli through comparative genomics of 213 strains and associated genera.</title>
        <authorList>
            <person name="Sun Z."/>
            <person name="Harris H.M."/>
            <person name="McCann A."/>
            <person name="Guo C."/>
            <person name="Argimon S."/>
            <person name="Zhang W."/>
            <person name="Yang X."/>
            <person name="Jeffery I.B."/>
            <person name="Cooney J.C."/>
            <person name="Kagawa T.F."/>
            <person name="Liu W."/>
            <person name="Song Y."/>
            <person name="Salvetti E."/>
            <person name="Wrobel A."/>
            <person name="Rasinkangas P."/>
            <person name="Parkhill J."/>
            <person name="Rea M.C."/>
            <person name="O'Sullivan O."/>
            <person name="Ritari J."/>
            <person name="Douillard F.P."/>
            <person name="Paul Ross R."/>
            <person name="Yang R."/>
            <person name="Briner A.E."/>
            <person name="Felis G.E."/>
            <person name="de Vos W.M."/>
            <person name="Barrangou R."/>
            <person name="Klaenhammer T.R."/>
            <person name="Caufield P.W."/>
            <person name="Cui Y."/>
            <person name="Zhang H."/>
            <person name="O'Toole P.W."/>
        </authorList>
    </citation>
    <scope>NUCLEOTIDE SEQUENCE [LARGE SCALE GENOMIC DNA]</scope>
    <source>
        <strain evidence="5 6">DSM 20605</strain>
    </source>
</reference>
<evidence type="ECO:0000256" key="2">
    <source>
        <dbReference type="ARBA" id="ARBA00022741"/>
    </source>
</evidence>
<dbReference type="eggNOG" id="COG2804">
    <property type="taxonomic scope" value="Bacteria"/>
</dbReference>
<dbReference type="OrthoDB" id="9808272at2"/>
<evidence type="ECO:0000256" key="3">
    <source>
        <dbReference type="ARBA" id="ARBA00022840"/>
    </source>
</evidence>
<dbReference type="GO" id="GO:0005524">
    <property type="term" value="F:ATP binding"/>
    <property type="evidence" value="ECO:0007669"/>
    <property type="project" value="UniProtKB-KW"/>
</dbReference>
<dbReference type="Pfam" id="PF00437">
    <property type="entry name" value="T2SSE"/>
    <property type="match status" value="1"/>
</dbReference>
<feature type="domain" description="Bacterial type II secretion system protein E" evidence="4">
    <location>
        <begin position="201"/>
        <end position="215"/>
    </location>
</feature>
<dbReference type="PATRIC" id="fig|1133569.4.peg.1581"/>
<dbReference type="InterPro" id="IPR003593">
    <property type="entry name" value="AAA+_ATPase"/>
</dbReference>
<dbReference type="Gene3D" id="3.40.50.300">
    <property type="entry name" value="P-loop containing nucleotide triphosphate hydrolases"/>
    <property type="match status" value="1"/>
</dbReference>
<proteinExistence type="inferred from homology"/>
<dbReference type="STRING" id="1133569.FD21_GL001443"/>
<dbReference type="GO" id="GO:0016887">
    <property type="term" value="F:ATP hydrolysis activity"/>
    <property type="evidence" value="ECO:0007669"/>
    <property type="project" value="TreeGrafter"/>
</dbReference>
<gene>
    <name evidence="5" type="ORF">FD21_GL001443</name>
</gene>
<sequence>MEVEKFVKEFIAVFIRQNASDVYITQKNDFVEIKFLAGNFLKKYRRLSIKQGIQLINFLKFKGGLMLSEHRRPQTGSIIFAEEGQLNQKVFGRISTIGDFQGFESLVLRLIYQQAFQQDNFFFPDQFQHLKIKAQEKGLILLCGPVGSGKTTTMYQLAKSFSQVQIMTIEDPVEIYEPSFQQFQVNFQAQMSYLELLKAALRHRPDILIIGEIRDAQTASAVIDAALSGHLVFSTLHANCANSALKRLIDWQIPASDLWSSIRLINYQRLIPTLDMQFKLLCEQLLITPELFNSYLTAEISHDWRENLDFCQKQNWISAIEKENFWYG</sequence>
<dbReference type="InterPro" id="IPR001482">
    <property type="entry name" value="T2SS/T4SS_dom"/>
</dbReference>
<dbReference type="InterPro" id="IPR047667">
    <property type="entry name" value="ATPase_ComGA"/>
</dbReference>
<organism evidence="5 6">
    <name type="scientific">Liquorilactobacillus vini DSM 20605</name>
    <dbReference type="NCBI Taxonomy" id="1133569"/>
    <lineage>
        <taxon>Bacteria</taxon>
        <taxon>Bacillati</taxon>
        <taxon>Bacillota</taxon>
        <taxon>Bacilli</taxon>
        <taxon>Lactobacillales</taxon>
        <taxon>Lactobacillaceae</taxon>
        <taxon>Liquorilactobacillus</taxon>
    </lineage>
</organism>
<dbReference type="CDD" id="cd01129">
    <property type="entry name" value="PulE-GspE-like"/>
    <property type="match status" value="1"/>
</dbReference>
<dbReference type="PROSITE" id="PS00662">
    <property type="entry name" value="T2SP_E"/>
    <property type="match status" value="1"/>
</dbReference>
<dbReference type="RefSeq" id="WP_010581087.1">
    <property type="nucleotide sequence ID" value="NZ_AHYZ01000155.1"/>
</dbReference>
<dbReference type="Gene3D" id="3.30.450.90">
    <property type="match status" value="1"/>
</dbReference>
<dbReference type="GO" id="GO:0005886">
    <property type="term" value="C:plasma membrane"/>
    <property type="evidence" value="ECO:0007669"/>
    <property type="project" value="TreeGrafter"/>
</dbReference>
<dbReference type="Proteomes" id="UP000051576">
    <property type="component" value="Unassembled WGS sequence"/>
</dbReference>
<dbReference type="SMART" id="SM00382">
    <property type="entry name" value="AAA"/>
    <property type="match status" value="1"/>
</dbReference>
<evidence type="ECO:0000313" key="5">
    <source>
        <dbReference type="EMBL" id="KRM87029.1"/>
    </source>
</evidence>
<comment type="caution">
    <text evidence="5">The sequence shown here is derived from an EMBL/GenBank/DDBJ whole genome shotgun (WGS) entry which is preliminary data.</text>
</comment>
<evidence type="ECO:0000259" key="4">
    <source>
        <dbReference type="PROSITE" id="PS00662"/>
    </source>
</evidence>
<dbReference type="InterPro" id="IPR027417">
    <property type="entry name" value="P-loop_NTPase"/>
</dbReference>
<dbReference type="EMBL" id="AYYX01000041">
    <property type="protein sequence ID" value="KRM87029.1"/>
    <property type="molecule type" value="Genomic_DNA"/>
</dbReference>
<name>A0A0R2C731_9LACO</name>
<keyword evidence="6" id="KW-1185">Reference proteome</keyword>
<keyword evidence="3" id="KW-0067">ATP-binding</keyword>
<dbReference type="PANTHER" id="PTHR30258:SF2">
    <property type="entry name" value="COMG OPERON PROTEIN 1"/>
    <property type="match status" value="1"/>
</dbReference>
<dbReference type="NCBIfam" id="NF041000">
    <property type="entry name" value="ATPase_ComGA"/>
    <property type="match status" value="1"/>
</dbReference>
<dbReference type="SUPFAM" id="SSF52540">
    <property type="entry name" value="P-loop containing nucleoside triphosphate hydrolases"/>
    <property type="match status" value="1"/>
</dbReference>
<accession>A0A0R2C731</accession>
<comment type="similarity">
    <text evidence="1">Belongs to the GSP E family.</text>
</comment>
<dbReference type="AlphaFoldDB" id="A0A0R2C731"/>
<protein>
    <submittedName>
        <fullName evidence="5">ComG operon protein 1</fullName>
    </submittedName>
</protein>
<keyword evidence="2" id="KW-0547">Nucleotide-binding</keyword>
<evidence type="ECO:0000313" key="6">
    <source>
        <dbReference type="Proteomes" id="UP000051576"/>
    </source>
</evidence>
<dbReference type="PANTHER" id="PTHR30258">
    <property type="entry name" value="TYPE II SECRETION SYSTEM PROTEIN GSPE-RELATED"/>
    <property type="match status" value="1"/>
</dbReference>